<feature type="transmembrane region" description="Helical" evidence="2">
    <location>
        <begin position="14"/>
        <end position="34"/>
    </location>
</feature>
<evidence type="ECO:0000313" key="4">
    <source>
        <dbReference type="Proteomes" id="UP000070119"/>
    </source>
</evidence>
<gene>
    <name evidence="3" type="ORF">WK57_22210</name>
</gene>
<dbReference type="RefSeq" id="WP_060124955.1">
    <property type="nucleotide sequence ID" value="NZ_LNJU01000004.1"/>
</dbReference>
<accession>A0AA40R887</accession>
<dbReference type="EMBL" id="LNJU01000004">
    <property type="protein sequence ID" value="KWZ58136.1"/>
    <property type="molecule type" value="Genomic_DNA"/>
</dbReference>
<protein>
    <submittedName>
        <fullName evidence="3">Uncharacterized protein</fullName>
    </submittedName>
</protein>
<keyword evidence="2" id="KW-0812">Transmembrane</keyword>
<evidence type="ECO:0000313" key="3">
    <source>
        <dbReference type="EMBL" id="KWZ58136.1"/>
    </source>
</evidence>
<name>A0AA40R887_9BURK</name>
<dbReference type="AlphaFoldDB" id="A0AA40R887"/>
<sequence length="235" mass="25372">MGVSIERSSFFTRLWAYGFTKLTASIAVSALVVFSTGKASSLINGVFPVDASALPFTRAIVAGLLAFEYAYPLLLVVAVFAAIHALVLFGWVKLKLSGEGEYDGPPIQSVAFLLLSAVVLVSYAKWVNKDFSNEAWPAKVYRLAHLLDFDAKYECTNIPKGFSVVFLGPDHARVLLDQNSPQTEDMESFLGAGTSGQTDIPQRFHVLSCETRTQFTDGENATGMSGTSRADAAAQ</sequence>
<feature type="transmembrane region" description="Helical" evidence="2">
    <location>
        <begin position="106"/>
        <end position="124"/>
    </location>
</feature>
<feature type="transmembrane region" description="Helical" evidence="2">
    <location>
        <begin position="73"/>
        <end position="94"/>
    </location>
</feature>
<keyword evidence="2" id="KW-1133">Transmembrane helix</keyword>
<comment type="caution">
    <text evidence="3">The sequence shown here is derived from an EMBL/GenBank/DDBJ whole genome shotgun (WGS) entry which is preliminary data.</text>
</comment>
<evidence type="ECO:0000256" key="1">
    <source>
        <dbReference type="SAM" id="MobiDB-lite"/>
    </source>
</evidence>
<proteinExistence type="predicted"/>
<dbReference type="Proteomes" id="UP000070119">
    <property type="component" value="Unassembled WGS sequence"/>
</dbReference>
<keyword evidence="2" id="KW-0472">Membrane</keyword>
<feature type="region of interest" description="Disordered" evidence="1">
    <location>
        <begin position="216"/>
        <end position="235"/>
    </location>
</feature>
<feature type="compositionally biased region" description="Polar residues" evidence="1">
    <location>
        <begin position="216"/>
        <end position="228"/>
    </location>
</feature>
<evidence type="ECO:0000256" key="2">
    <source>
        <dbReference type="SAM" id="Phobius"/>
    </source>
</evidence>
<reference evidence="3 4" key="1">
    <citation type="submission" date="2015-11" db="EMBL/GenBank/DDBJ databases">
        <authorList>
            <person name="Sahl J."/>
            <person name="Wagner D."/>
            <person name="Keim P."/>
        </authorList>
    </citation>
    <scope>NUCLEOTIDE SEQUENCE [LARGE SCALE GENOMIC DNA]</scope>
    <source>
        <strain evidence="3 4">MSMB1157</strain>
    </source>
</reference>
<organism evidence="3 4">
    <name type="scientific">Burkholderia ubonensis</name>
    <dbReference type="NCBI Taxonomy" id="101571"/>
    <lineage>
        <taxon>Bacteria</taxon>
        <taxon>Pseudomonadati</taxon>
        <taxon>Pseudomonadota</taxon>
        <taxon>Betaproteobacteria</taxon>
        <taxon>Burkholderiales</taxon>
        <taxon>Burkholderiaceae</taxon>
        <taxon>Burkholderia</taxon>
        <taxon>Burkholderia cepacia complex</taxon>
    </lineage>
</organism>